<keyword evidence="4" id="KW-0812">Transmembrane</keyword>
<evidence type="ECO:0000313" key="7">
    <source>
        <dbReference type="Proteomes" id="UP000612585"/>
    </source>
</evidence>
<sequence length="650" mass="67475">MSERVARWSTVLAGVGGCLLIAAVQSTSRGGFSPPLYVVGFSRFMEFIPFTALIPALATVLALCLLRWWPYLLAAGGLLCVPVALDSALGMWFSDAFRAAFPLLVVGTLAAAQSLWVTGAPGAGAAVAGLAIGAGLFGHVVPDLRRPYLEPALSTWRVVLVVAGVAAVASVVWWWRGDPAAIGPRDMRMWEWKRFRLVVAGGLVALAPVPFATLPPDQLADLLDVWPGTLFIYPELMLAITGGMTLAAALLVSIVIGLWPLAGSLTAAITQIAVAVPMFVALRAAEDAGPARWFGAGLGVAIGAAAVVNRWRTVAAVTLTVGAAICVFVAHTATSGVPEKLAFQHRVTPAVLMLGLSVAAATAVVGATTPVLAPRGAVPAVLGPITAVIVAAGVQTVPVAQQRKPYAVESLGRYVHLDNAATMLLVGAAAIGGLGLAHVLFQRWADRKRAELIRQEAAAAERDRLARPIHDGVLQVLALVQREGSELGGSGAQLAALAGEQEAALRTLLSGERTTTPGAAAEADLRATLTGLSSPAIEVSAPADPVILPAGPAAELTAAVQAALDNVRQHAGPGARAWILLEDEGDGVRVTVRDNGVGFESRRLDEAARAGRLGVEQSIRGRIRDLGGTTTIRSRPGKGTEIELWIPRRS</sequence>
<dbReference type="SUPFAM" id="SSF55874">
    <property type="entry name" value="ATPase domain of HSP90 chaperone/DNA topoisomerase II/histidine kinase"/>
    <property type="match status" value="1"/>
</dbReference>
<accession>A0A8J4E100</accession>
<feature type="transmembrane region" description="Helical" evidence="4">
    <location>
        <begin position="350"/>
        <end position="373"/>
    </location>
</feature>
<proteinExistence type="predicted"/>
<comment type="caution">
    <text evidence="6">The sequence shown here is derived from an EMBL/GenBank/DDBJ whole genome shotgun (WGS) entry which is preliminary data.</text>
</comment>
<feature type="transmembrane region" description="Helical" evidence="4">
    <location>
        <begin position="154"/>
        <end position="175"/>
    </location>
</feature>
<dbReference type="PANTHER" id="PTHR24421:SF61">
    <property type="entry name" value="OXYGEN SENSOR HISTIDINE KINASE NREB"/>
    <property type="match status" value="1"/>
</dbReference>
<evidence type="ECO:0000256" key="1">
    <source>
        <dbReference type="ARBA" id="ARBA00022679"/>
    </source>
</evidence>
<reference evidence="6" key="1">
    <citation type="submission" date="2021-01" db="EMBL/GenBank/DDBJ databases">
        <title>Whole genome shotgun sequence of Virgisporangium aurantiacum NBRC 16421.</title>
        <authorList>
            <person name="Komaki H."/>
            <person name="Tamura T."/>
        </authorList>
    </citation>
    <scope>NUCLEOTIDE SEQUENCE</scope>
    <source>
        <strain evidence="6">NBRC 16421</strain>
    </source>
</reference>
<feature type="transmembrane region" description="Helical" evidence="4">
    <location>
        <begin position="380"/>
        <end position="400"/>
    </location>
</feature>
<keyword evidence="4" id="KW-1133">Transmembrane helix</keyword>
<dbReference type="Pfam" id="PF02518">
    <property type="entry name" value="HATPase_c"/>
    <property type="match status" value="1"/>
</dbReference>
<dbReference type="PANTHER" id="PTHR24421">
    <property type="entry name" value="NITRATE/NITRITE SENSOR PROTEIN NARX-RELATED"/>
    <property type="match status" value="1"/>
</dbReference>
<name>A0A8J4E100_9ACTN</name>
<dbReference type="AlphaFoldDB" id="A0A8J4E100"/>
<keyword evidence="1" id="KW-0808">Transferase</keyword>
<dbReference type="Gene3D" id="3.30.565.10">
    <property type="entry name" value="Histidine kinase-like ATPase, C-terminal domain"/>
    <property type="match status" value="1"/>
</dbReference>
<feature type="transmembrane region" description="Helical" evidence="4">
    <location>
        <begin position="236"/>
        <end position="258"/>
    </location>
</feature>
<evidence type="ECO:0000259" key="5">
    <source>
        <dbReference type="Pfam" id="PF02518"/>
    </source>
</evidence>
<evidence type="ECO:0000313" key="6">
    <source>
        <dbReference type="EMBL" id="GIJ55512.1"/>
    </source>
</evidence>
<keyword evidence="3" id="KW-0902">Two-component regulatory system</keyword>
<evidence type="ECO:0000256" key="3">
    <source>
        <dbReference type="ARBA" id="ARBA00023012"/>
    </source>
</evidence>
<dbReference type="InterPro" id="IPR003594">
    <property type="entry name" value="HATPase_dom"/>
</dbReference>
<dbReference type="Proteomes" id="UP000612585">
    <property type="component" value="Unassembled WGS sequence"/>
</dbReference>
<feature type="transmembrane region" description="Helical" evidence="4">
    <location>
        <begin position="71"/>
        <end position="93"/>
    </location>
</feature>
<protein>
    <recommendedName>
        <fullName evidence="5">Histidine kinase/HSP90-like ATPase domain-containing protein</fullName>
    </recommendedName>
</protein>
<feature type="transmembrane region" description="Helical" evidence="4">
    <location>
        <begin position="313"/>
        <end position="330"/>
    </location>
</feature>
<feature type="transmembrane region" description="Helical" evidence="4">
    <location>
        <begin position="291"/>
        <end position="308"/>
    </location>
</feature>
<keyword evidence="4" id="KW-0472">Membrane</keyword>
<feature type="transmembrane region" description="Helical" evidence="4">
    <location>
        <begin position="47"/>
        <end position="66"/>
    </location>
</feature>
<keyword evidence="2" id="KW-0418">Kinase</keyword>
<dbReference type="GO" id="GO:0000160">
    <property type="term" value="P:phosphorelay signal transduction system"/>
    <property type="evidence" value="ECO:0007669"/>
    <property type="project" value="UniProtKB-KW"/>
</dbReference>
<dbReference type="EMBL" id="BOPG01000019">
    <property type="protein sequence ID" value="GIJ55512.1"/>
    <property type="molecule type" value="Genomic_DNA"/>
</dbReference>
<dbReference type="GO" id="GO:0016301">
    <property type="term" value="F:kinase activity"/>
    <property type="evidence" value="ECO:0007669"/>
    <property type="project" value="UniProtKB-KW"/>
</dbReference>
<dbReference type="PROSITE" id="PS51257">
    <property type="entry name" value="PROKAR_LIPOPROTEIN"/>
    <property type="match status" value="1"/>
</dbReference>
<dbReference type="InterPro" id="IPR036890">
    <property type="entry name" value="HATPase_C_sf"/>
</dbReference>
<feature type="transmembrane region" description="Helical" evidence="4">
    <location>
        <begin position="265"/>
        <end position="285"/>
    </location>
</feature>
<feature type="transmembrane region" description="Helical" evidence="4">
    <location>
        <begin position="195"/>
        <end position="216"/>
    </location>
</feature>
<feature type="domain" description="Histidine kinase/HSP90-like ATPase" evidence="5">
    <location>
        <begin position="555"/>
        <end position="649"/>
    </location>
</feature>
<dbReference type="RefSeq" id="WP_203992436.1">
    <property type="nucleotide sequence ID" value="NZ_BOPG01000019.1"/>
</dbReference>
<feature type="transmembrane region" description="Helical" evidence="4">
    <location>
        <begin position="420"/>
        <end position="441"/>
    </location>
</feature>
<evidence type="ECO:0000256" key="2">
    <source>
        <dbReference type="ARBA" id="ARBA00022777"/>
    </source>
</evidence>
<keyword evidence="7" id="KW-1185">Reference proteome</keyword>
<dbReference type="CDD" id="cd16917">
    <property type="entry name" value="HATPase_UhpB-NarQ-NarX-like"/>
    <property type="match status" value="1"/>
</dbReference>
<dbReference type="InterPro" id="IPR050482">
    <property type="entry name" value="Sensor_HK_TwoCompSys"/>
</dbReference>
<feature type="transmembrane region" description="Helical" evidence="4">
    <location>
        <begin position="99"/>
        <end position="117"/>
    </location>
</feature>
<feature type="transmembrane region" description="Helical" evidence="4">
    <location>
        <begin position="124"/>
        <end position="142"/>
    </location>
</feature>
<organism evidence="6 7">
    <name type="scientific">Virgisporangium aurantiacum</name>
    <dbReference type="NCBI Taxonomy" id="175570"/>
    <lineage>
        <taxon>Bacteria</taxon>
        <taxon>Bacillati</taxon>
        <taxon>Actinomycetota</taxon>
        <taxon>Actinomycetes</taxon>
        <taxon>Micromonosporales</taxon>
        <taxon>Micromonosporaceae</taxon>
        <taxon>Virgisporangium</taxon>
    </lineage>
</organism>
<evidence type="ECO:0000256" key="4">
    <source>
        <dbReference type="SAM" id="Phobius"/>
    </source>
</evidence>
<gene>
    <name evidence="6" type="ORF">Vau01_030280</name>
</gene>